<keyword evidence="2" id="KW-1185">Reference proteome</keyword>
<evidence type="ECO:0000256" key="1">
    <source>
        <dbReference type="SAM" id="MobiDB-lite"/>
    </source>
</evidence>
<dbReference type="WBParaSite" id="PSAMB.scaffold11359size3408.g34080.t1">
    <property type="protein sequence ID" value="PSAMB.scaffold11359size3408.g34080.t1"/>
    <property type="gene ID" value="PSAMB.scaffold11359size3408.g34080"/>
</dbReference>
<dbReference type="AlphaFoldDB" id="A0A914UQ67"/>
<accession>A0A914UQ67</accession>
<sequence length="327" mass="34885">MVQATSHQPGIPPPSSASTSRVLTDVVRSLLEHSDEQANDEGVAQRVVAKVCKVLHNVVVLADLFGAGDGKRRAAVFQRYGDVNYGGHLLSFIDNHQVWPQVYVAAQHALVSVDGGAQSHLHSFDQPVKDSVMAAGHAVEVRLAVVDDVGQSLVGLTALATSLVARSEATAAIERDHSKAGAVYKAPLGKAGKVAIPHEVVRRRCCRGDVVDLALVWLGDESLEVAVADCIAKLAFSKLSGHCSTVQHQVDIVAREMNDNHGGRKSLANKVANMATYWTATASDTAVEKQKRLHIVGDLDRKQKGRRIESDCISYGGRKAAASAPCQ</sequence>
<evidence type="ECO:0000313" key="2">
    <source>
        <dbReference type="Proteomes" id="UP000887566"/>
    </source>
</evidence>
<name>A0A914UQ67_9BILA</name>
<protein>
    <submittedName>
        <fullName evidence="3">Uncharacterized protein</fullName>
    </submittedName>
</protein>
<reference evidence="3" key="1">
    <citation type="submission" date="2022-11" db="UniProtKB">
        <authorList>
            <consortium name="WormBaseParasite"/>
        </authorList>
    </citation>
    <scope>IDENTIFICATION</scope>
</reference>
<proteinExistence type="predicted"/>
<dbReference type="Proteomes" id="UP000887566">
    <property type="component" value="Unplaced"/>
</dbReference>
<evidence type="ECO:0000313" key="3">
    <source>
        <dbReference type="WBParaSite" id="PSAMB.scaffold11359size3408.g34080.t1"/>
    </source>
</evidence>
<feature type="region of interest" description="Disordered" evidence="1">
    <location>
        <begin position="1"/>
        <end position="20"/>
    </location>
</feature>
<organism evidence="2 3">
    <name type="scientific">Plectus sambesii</name>
    <dbReference type="NCBI Taxonomy" id="2011161"/>
    <lineage>
        <taxon>Eukaryota</taxon>
        <taxon>Metazoa</taxon>
        <taxon>Ecdysozoa</taxon>
        <taxon>Nematoda</taxon>
        <taxon>Chromadorea</taxon>
        <taxon>Plectida</taxon>
        <taxon>Plectina</taxon>
        <taxon>Plectoidea</taxon>
        <taxon>Plectidae</taxon>
        <taxon>Plectus</taxon>
    </lineage>
</organism>